<dbReference type="AlphaFoldDB" id="A0A517L747"/>
<name>A0A517L747_9PEZI</name>
<protein>
    <submittedName>
        <fullName evidence="2">Uncharacterized protein</fullName>
    </submittedName>
</protein>
<evidence type="ECO:0000256" key="1">
    <source>
        <dbReference type="SAM" id="MobiDB-lite"/>
    </source>
</evidence>
<reference evidence="2 3" key="1">
    <citation type="submission" date="2019-07" db="EMBL/GenBank/DDBJ databases">
        <title>Finished genome of Venturia effusa.</title>
        <authorList>
            <person name="Young C.A."/>
            <person name="Cox M.P."/>
            <person name="Ganley A.R.D."/>
            <person name="David W.J."/>
        </authorList>
    </citation>
    <scope>NUCLEOTIDE SEQUENCE [LARGE SCALE GENOMIC DNA]</scope>
    <source>
        <strain evidence="3">albino</strain>
    </source>
</reference>
<evidence type="ECO:0000313" key="2">
    <source>
        <dbReference type="EMBL" id="QDS71455.1"/>
    </source>
</evidence>
<accession>A0A517L747</accession>
<feature type="compositionally biased region" description="Basic residues" evidence="1">
    <location>
        <begin position="509"/>
        <end position="524"/>
    </location>
</feature>
<evidence type="ECO:0000313" key="3">
    <source>
        <dbReference type="Proteomes" id="UP000316270"/>
    </source>
</evidence>
<feature type="region of interest" description="Disordered" evidence="1">
    <location>
        <begin position="432"/>
        <end position="469"/>
    </location>
</feature>
<proteinExistence type="predicted"/>
<keyword evidence="3" id="KW-1185">Reference proteome</keyword>
<dbReference type="Proteomes" id="UP000316270">
    <property type="component" value="Chromosome 6"/>
</dbReference>
<sequence>MMNSNPLSAESLQYIHGGAYTHEDSVRLSQSLLQDAARLLCQNLLFTSEHFLHSFNLAGIEDNHLDNSEGYSFLSDFRNDFTRPEWACNIEANIWSRNDMSTEVRATLARVFHEATLGPRSDGSVHHLVRQYEASAHRFLEYLILLILLTGGEPDGDQRISEGFVSELVSLRFENHEEIFRPIYVFSTGHVQIDNFSTTRWRVLPKHVGTMLVVYLVHVRPFLAQISPRNPVASSSFLFPTAQGHWHTQSYLNLIRRESQQRIGKSLDLEDINDVHIRYLKETSPVSLTPSMWNRLNAEHGGCSLPPAAPDQLPSSDIIQQWKSLQTGTLSPSLYNSVGTMGISSRTPSPAISDTSLGSPGVLLPCQYSFPIAPTIPELKTSFSAWSSSSNSPLSSSPVWTPISSAELGWDAMMDPNDSFLIPTTQAYGSFPVPTPHQQFEYNTSSSNVPSSAPVTASNSPKHVPQGGISLMGFIPWEAEKENEKPASRSASKRKTNGKNKDKVINSKAMKKSPKGTKTGKRTSRSASLKSEDDDSLVSCTNGSVTRILENLGLTNAVLNRDRSCRKRRVTMSRVKEVEDPVKQTDRMLENLGLTNFVTK</sequence>
<organism evidence="2 3">
    <name type="scientific">Venturia effusa</name>
    <dbReference type="NCBI Taxonomy" id="50376"/>
    <lineage>
        <taxon>Eukaryota</taxon>
        <taxon>Fungi</taxon>
        <taxon>Dikarya</taxon>
        <taxon>Ascomycota</taxon>
        <taxon>Pezizomycotina</taxon>
        <taxon>Dothideomycetes</taxon>
        <taxon>Pleosporomycetidae</taxon>
        <taxon>Venturiales</taxon>
        <taxon>Venturiaceae</taxon>
        <taxon>Venturia</taxon>
    </lineage>
</organism>
<gene>
    <name evidence="2" type="ORF">FKW77_003854</name>
</gene>
<feature type="compositionally biased region" description="Polar residues" evidence="1">
    <location>
        <begin position="436"/>
        <end position="461"/>
    </location>
</feature>
<feature type="region of interest" description="Disordered" evidence="1">
    <location>
        <begin position="481"/>
        <end position="538"/>
    </location>
</feature>
<dbReference type="EMBL" id="CP042190">
    <property type="protein sequence ID" value="QDS71455.1"/>
    <property type="molecule type" value="Genomic_DNA"/>
</dbReference>
<dbReference type="OrthoDB" id="3944494at2759"/>